<proteinExistence type="predicted"/>
<dbReference type="OrthoDB" id="9947134at2759"/>
<feature type="signal peptide" evidence="2">
    <location>
        <begin position="1"/>
        <end position="18"/>
    </location>
</feature>
<evidence type="ECO:0000313" key="4">
    <source>
        <dbReference type="Proteomes" id="UP001152803"/>
    </source>
</evidence>
<comment type="caution">
    <text evidence="3">The sequence shown here is derived from an EMBL/GenBank/DDBJ whole genome shotgun (WGS) entry which is preliminary data.</text>
</comment>
<evidence type="ECO:0000313" key="3">
    <source>
        <dbReference type="EMBL" id="KAJ8276631.1"/>
    </source>
</evidence>
<reference evidence="3" key="1">
    <citation type="journal article" date="2023" name="Science">
        <title>Genome structures resolve the early diversification of teleost fishes.</title>
        <authorList>
            <person name="Parey E."/>
            <person name="Louis A."/>
            <person name="Montfort J."/>
            <person name="Bouchez O."/>
            <person name="Roques C."/>
            <person name="Iampietro C."/>
            <person name="Lluch J."/>
            <person name="Castinel A."/>
            <person name="Donnadieu C."/>
            <person name="Desvignes T."/>
            <person name="Floi Bucao C."/>
            <person name="Jouanno E."/>
            <person name="Wen M."/>
            <person name="Mejri S."/>
            <person name="Dirks R."/>
            <person name="Jansen H."/>
            <person name="Henkel C."/>
            <person name="Chen W.J."/>
            <person name="Zahm M."/>
            <person name="Cabau C."/>
            <person name="Klopp C."/>
            <person name="Thompson A.W."/>
            <person name="Robinson-Rechavi M."/>
            <person name="Braasch I."/>
            <person name="Lecointre G."/>
            <person name="Bobe J."/>
            <person name="Postlethwait J.H."/>
            <person name="Berthelot C."/>
            <person name="Roest Crollius H."/>
            <person name="Guiguen Y."/>
        </authorList>
    </citation>
    <scope>NUCLEOTIDE SEQUENCE</scope>
    <source>
        <strain evidence="3">Concon-B</strain>
    </source>
</reference>
<keyword evidence="1" id="KW-0472">Membrane</keyword>
<organism evidence="3 4">
    <name type="scientific">Conger conger</name>
    <name type="common">Conger eel</name>
    <name type="synonym">Muraena conger</name>
    <dbReference type="NCBI Taxonomy" id="82655"/>
    <lineage>
        <taxon>Eukaryota</taxon>
        <taxon>Metazoa</taxon>
        <taxon>Chordata</taxon>
        <taxon>Craniata</taxon>
        <taxon>Vertebrata</taxon>
        <taxon>Euteleostomi</taxon>
        <taxon>Actinopterygii</taxon>
        <taxon>Neopterygii</taxon>
        <taxon>Teleostei</taxon>
        <taxon>Anguilliformes</taxon>
        <taxon>Congridae</taxon>
        <taxon>Conger</taxon>
    </lineage>
</organism>
<dbReference type="Proteomes" id="UP001152803">
    <property type="component" value="Unassembled WGS sequence"/>
</dbReference>
<keyword evidence="1" id="KW-0812">Transmembrane</keyword>
<accession>A0A9Q1DQX7</accession>
<dbReference type="AlphaFoldDB" id="A0A9Q1DQX7"/>
<keyword evidence="2" id="KW-0732">Signal</keyword>
<keyword evidence="4" id="KW-1185">Reference proteome</keyword>
<dbReference type="EMBL" id="JAFJMO010000005">
    <property type="protein sequence ID" value="KAJ8276631.1"/>
    <property type="molecule type" value="Genomic_DNA"/>
</dbReference>
<keyword evidence="1" id="KW-1133">Transmembrane helix</keyword>
<sequence length="178" mass="19296">MKNIILIVFVAFFTIANAEFALKLLQNNVLTGNFSNSLILSLPPCSLAGKQVNLQYNSTGTNDANTLTEIFKVPGCRSKRGLISVTENNGQVTLNKELGYQVTNLRNGTEYSFQYIVDQDKSSVLTASTRTATSYTQIDESLPGRSAAMIIITVLLSVAMLLLIVGLIVSILIGNTED</sequence>
<protein>
    <recommendedName>
        <fullName evidence="5">Uroplakin-2</fullName>
    </recommendedName>
</protein>
<dbReference type="PANTHER" id="PTHR17573:SF0">
    <property type="entry name" value="UROPLAKIN-2"/>
    <property type="match status" value="1"/>
</dbReference>
<gene>
    <name evidence="3" type="ORF">COCON_G00083830</name>
</gene>
<dbReference type="Pfam" id="PF07353">
    <property type="entry name" value="Uroplakin_II"/>
    <property type="match status" value="1"/>
</dbReference>
<evidence type="ECO:0000256" key="1">
    <source>
        <dbReference type="SAM" id="Phobius"/>
    </source>
</evidence>
<evidence type="ECO:0000256" key="2">
    <source>
        <dbReference type="SAM" id="SignalP"/>
    </source>
</evidence>
<dbReference type="InterPro" id="IPR009952">
    <property type="entry name" value="Uroplakin-2"/>
</dbReference>
<dbReference type="PANTHER" id="PTHR17573">
    <property type="entry name" value="UROPLAKIN II"/>
    <property type="match status" value="1"/>
</dbReference>
<name>A0A9Q1DQX7_CONCO</name>
<feature type="chain" id="PRO_5040463507" description="Uroplakin-2" evidence="2">
    <location>
        <begin position="19"/>
        <end position="178"/>
    </location>
</feature>
<evidence type="ECO:0008006" key="5">
    <source>
        <dbReference type="Google" id="ProtNLM"/>
    </source>
</evidence>
<feature type="transmembrane region" description="Helical" evidence="1">
    <location>
        <begin position="147"/>
        <end position="173"/>
    </location>
</feature>